<proteinExistence type="inferred from homology"/>
<dbReference type="GeneID" id="103170567"/>
<dbReference type="Bgee" id="ENSOANG00000006910">
    <property type="expression patterns" value="Expressed in ovary and 3 other cell types or tissues"/>
</dbReference>
<organism evidence="12 13">
    <name type="scientific">Ornithorhynchus anatinus</name>
    <name type="common">Duckbill platypus</name>
    <dbReference type="NCBI Taxonomy" id="9258"/>
    <lineage>
        <taxon>Eukaryota</taxon>
        <taxon>Metazoa</taxon>
        <taxon>Chordata</taxon>
        <taxon>Craniata</taxon>
        <taxon>Vertebrata</taxon>
        <taxon>Euteleostomi</taxon>
        <taxon>Mammalia</taxon>
        <taxon>Monotremata</taxon>
        <taxon>Ornithorhynchidae</taxon>
        <taxon>Ornithorhynchus</taxon>
    </lineage>
</organism>
<keyword evidence="5 10" id="KW-0964">Secreted</keyword>
<evidence type="ECO:0000313" key="13">
    <source>
        <dbReference type="Proteomes" id="UP000002279"/>
    </source>
</evidence>
<evidence type="ECO:0000256" key="4">
    <source>
        <dbReference type="ARBA" id="ARBA00022514"/>
    </source>
</evidence>
<reference evidence="12" key="3">
    <citation type="submission" date="2025-09" db="UniProtKB">
        <authorList>
            <consortium name="Ensembl"/>
        </authorList>
    </citation>
    <scope>IDENTIFICATION</scope>
    <source>
        <strain evidence="12">Glennie</strain>
    </source>
</reference>
<name>F7EQX0_ORNAN</name>
<dbReference type="AlphaFoldDB" id="F7EQX0"/>
<evidence type="ECO:0000256" key="8">
    <source>
        <dbReference type="ARBA" id="ARBA00023198"/>
    </source>
</evidence>
<dbReference type="RefSeq" id="XP_007667373.1">
    <property type="nucleotide sequence ID" value="XM_007669183.3"/>
</dbReference>
<dbReference type="OrthoDB" id="9937393at2759"/>
<feature type="chain" id="PRO_5005130143" description="C-X-C motif chemokine" evidence="10">
    <location>
        <begin position="23"/>
        <end position="102"/>
    </location>
</feature>
<dbReference type="PRINTS" id="PR00436">
    <property type="entry name" value="INTERLEUKIN8"/>
</dbReference>
<dbReference type="GO" id="GO:0008009">
    <property type="term" value="F:chemokine activity"/>
    <property type="evidence" value="ECO:0000318"/>
    <property type="project" value="GO_Central"/>
</dbReference>
<dbReference type="GeneTree" id="ENSGT00940000160757"/>
<dbReference type="PANTHER" id="PTHR12015:SF200">
    <property type="entry name" value="INTERLEUKIN-8"/>
    <property type="match status" value="1"/>
</dbReference>
<dbReference type="GO" id="GO:0071222">
    <property type="term" value="P:cellular response to lipopolysaccharide"/>
    <property type="evidence" value="ECO:0000318"/>
    <property type="project" value="GO_Central"/>
</dbReference>
<feature type="domain" description="Chemokine interleukin-8-like" evidence="11">
    <location>
        <begin position="31"/>
        <end position="92"/>
    </location>
</feature>
<evidence type="ECO:0000256" key="6">
    <source>
        <dbReference type="ARBA" id="ARBA00022729"/>
    </source>
</evidence>
<evidence type="ECO:0000259" key="11">
    <source>
        <dbReference type="SMART" id="SM00199"/>
    </source>
</evidence>
<evidence type="ECO:0000256" key="3">
    <source>
        <dbReference type="ARBA" id="ARBA00022500"/>
    </source>
</evidence>
<dbReference type="Proteomes" id="UP000002279">
    <property type="component" value="Chromosome 10"/>
</dbReference>
<evidence type="ECO:0000256" key="7">
    <source>
        <dbReference type="ARBA" id="ARBA00023157"/>
    </source>
</evidence>
<dbReference type="GO" id="GO:0006954">
    <property type="term" value="P:inflammatory response"/>
    <property type="evidence" value="ECO:0000318"/>
    <property type="project" value="GO_Central"/>
</dbReference>
<dbReference type="InterPro" id="IPR001811">
    <property type="entry name" value="Chemokine_IL8-like_dom"/>
</dbReference>
<dbReference type="PRINTS" id="PR00437">
    <property type="entry name" value="SMALLCYTKCXC"/>
</dbReference>
<dbReference type="InterPro" id="IPR018048">
    <property type="entry name" value="Chemokine_CXC_CS"/>
</dbReference>
<dbReference type="InterPro" id="IPR036048">
    <property type="entry name" value="Interleukin_8-like_sf"/>
</dbReference>
<dbReference type="Ensembl" id="ENSOANT00000011011.3">
    <property type="protein sequence ID" value="ENSOANP00000011009.2"/>
    <property type="gene ID" value="ENSOANG00000006910.3"/>
</dbReference>
<dbReference type="GO" id="GO:0030593">
    <property type="term" value="P:neutrophil chemotaxis"/>
    <property type="evidence" value="ECO:0000318"/>
    <property type="project" value="GO_Central"/>
</dbReference>
<dbReference type="PROSITE" id="PS00471">
    <property type="entry name" value="SMALL_CYTOKINES_CXC"/>
    <property type="match status" value="1"/>
</dbReference>
<dbReference type="Gene3D" id="2.40.50.40">
    <property type="match status" value="1"/>
</dbReference>
<keyword evidence="13" id="KW-1185">Reference proteome</keyword>
<dbReference type="OMA" id="HCKDVEV"/>
<dbReference type="GO" id="GO:0061844">
    <property type="term" value="P:antimicrobial humoral immune response mediated by antimicrobial peptide"/>
    <property type="evidence" value="ECO:0000318"/>
    <property type="project" value="GO_Central"/>
</dbReference>
<dbReference type="HOGENOM" id="CLU_143902_3_0_1"/>
<evidence type="ECO:0000256" key="10">
    <source>
        <dbReference type="RuleBase" id="RU361149"/>
    </source>
</evidence>
<dbReference type="InParanoid" id="F7EQX0"/>
<evidence type="ECO:0000313" key="12">
    <source>
        <dbReference type="Ensembl" id="ENSOANP00000011009.2"/>
    </source>
</evidence>
<feature type="signal peptide" evidence="10">
    <location>
        <begin position="1"/>
        <end position="22"/>
    </location>
</feature>
<evidence type="ECO:0000256" key="1">
    <source>
        <dbReference type="ARBA" id="ARBA00004613"/>
    </source>
</evidence>
<evidence type="ECO:0000256" key="9">
    <source>
        <dbReference type="ARBA" id="ARBA00034094"/>
    </source>
</evidence>
<dbReference type="eggNOG" id="ENOG502S7MM">
    <property type="taxonomic scope" value="Eukaryota"/>
</dbReference>
<dbReference type="InterPro" id="IPR039809">
    <property type="entry name" value="Chemokine_b/g/d"/>
</dbReference>
<dbReference type="CDD" id="cd00273">
    <property type="entry name" value="Chemokine_CXC"/>
    <property type="match status" value="1"/>
</dbReference>
<keyword evidence="3 10" id="KW-0145">Chemotaxis</keyword>
<dbReference type="GO" id="GO:0045236">
    <property type="term" value="F:CXCR chemokine receptor binding"/>
    <property type="evidence" value="ECO:0000318"/>
    <property type="project" value="GO_Central"/>
</dbReference>
<accession>F7EQX0</accession>
<keyword evidence="7" id="KW-1015">Disulfide bond</keyword>
<keyword evidence="8" id="KW-0395">Inflammatory response</keyword>
<sequence length="102" mass="11601">MTGKFVFALLAVMILTATVSEAASISKANIQLRCRCISTHPKRIARKHIKSVEVIFKGPHCSLDEVIVTLQDNKEVCLDTTKDWVQELIEKYKKIIEKNNQM</sequence>
<reference evidence="12" key="2">
    <citation type="submission" date="2025-08" db="UniProtKB">
        <authorList>
            <consortium name="Ensembl"/>
        </authorList>
    </citation>
    <scope>IDENTIFICATION</scope>
    <source>
        <strain evidence="12">Glennie</strain>
    </source>
</reference>
<evidence type="ECO:0000256" key="2">
    <source>
        <dbReference type="ARBA" id="ARBA00010665"/>
    </source>
</evidence>
<dbReference type="GO" id="GO:0005615">
    <property type="term" value="C:extracellular space"/>
    <property type="evidence" value="ECO:0000318"/>
    <property type="project" value="GO_Central"/>
</dbReference>
<dbReference type="InterPro" id="IPR033899">
    <property type="entry name" value="CXC_Chemokine_domain"/>
</dbReference>
<dbReference type="Pfam" id="PF00048">
    <property type="entry name" value="IL8"/>
    <property type="match status" value="1"/>
</dbReference>
<dbReference type="SUPFAM" id="SSF54117">
    <property type="entry name" value="Interleukin 8-like chemokines"/>
    <property type="match status" value="1"/>
</dbReference>
<comment type="function">
    <text evidence="9">Chemotactic factor that mediates inflammatory response by attracting neutrophils, basophils, and T-cells to clear pathogens and protect the host from infection. Also plays an important role in neutrophil activation. Released in response to an inflammatory stimulus, exerts its effect by binding to the G-protein-coupled receptors CXCR1 and CXCR2, primarily found in neutrophils, monocytes and endothelial cells. G-protein heterotrimer (alpha, beta, gamma subunits) constitutively binds to CXCR1/CXCR2 receptor and activation by IL8 leads to beta and gamma subunits release from Galpha (GNAI2 in neutrophils) and activation of several downstream signaling pathways including PI3K and MAPK pathways.</text>
</comment>
<dbReference type="STRING" id="9258.ENSOANP00000011009"/>
<dbReference type="SMART" id="SM00199">
    <property type="entry name" value="SCY"/>
    <property type="match status" value="1"/>
</dbReference>
<keyword evidence="6 10" id="KW-0732">Signal</keyword>
<comment type="subcellular location">
    <subcellularLocation>
        <location evidence="1 10">Secreted</location>
    </subcellularLocation>
</comment>
<reference evidence="12 13" key="1">
    <citation type="journal article" date="2008" name="Nature">
        <title>Genome analysis of the platypus reveals unique signatures of evolution.</title>
        <authorList>
            <person name="Warren W.C."/>
            <person name="Hillier L.W."/>
            <person name="Marshall Graves J.A."/>
            <person name="Birney E."/>
            <person name="Ponting C.P."/>
            <person name="Grutzner F."/>
            <person name="Belov K."/>
            <person name="Miller W."/>
            <person name="Clarke L."/>
            <person name="Chinwalla A.T."/>
            <person name="Yang S.P."/>
            <person name="Heger A."/>
            <person name="Locke D.P."/>
            <person name="Miethke P."/>
            <person name="Waters P.D."/>
            <person name="Veyrunes F."/>
            <person name="Fulton L."/>
            <person name="Fulton B."/>
            <person name="Graves T."/>
            <person name="Wallis J."/>
            <person name="Puente X.S."/>
            <person name="Lopez-Otin C."/>
            <person name="Ordonez G.R."/>
            <person name="Eichler E.E."/>
            <person name="Chen L."/>
            <person name="Cheng Z."/>
            <person name="Deakin J.E."/>
            <person name="Alsop A."/>
            <person name="Thompson K."/>
            <person name="Kirby P."/>
            <person name="Papenfuss A.T."/>
            <person name="Wakefield M.J."/>
            <person name="Olender T."/>
            <person name="Lancet D."/>
            <person name="Huttley G.A."/>
            <person name="Smit A.F."/>
            <person name="Pask A."/>
            <person name="Temple-Smith P."/>
            <person name="Batzer M.A."/>
            <person name="Walker J.A."/>
            <person name="Konkel M.K."/>
            <person name="Harris R.S."/>
            <person name="Whittington C.M."/>
            <person name="Wong E.S."/>
            <person name="Gemmell N.J."/>
            <person name="Buschiazzo E."/>
            <person name="Vargas Jentzsch I.M."/>
            <person name="Merkel A."/>
            <person name="Schmitz J."/>
            <person name="Zemann A."/>
            <person name="Churakov G."/>
            <person name="Kriegs J.O."/>
            <person name="Brosius J."/>
            <person name="Murchison E.P."/>
            <person name="Sachidanandam R."/>
            <person name="Smith C."/>
            <person name="Hannon G.J."/>
            <person name="Tsend-Ayush E."/>
            <person name="McMillan D."/>
            <person name="Attenborough R."/>
            <person name="Rens W."/>
            <person name="Ferguson-Smith M."/>
            <person name="Lefevre C.M."/>
            <person name="Sharp J.A."/>
            <person name="Nicholas K.R."/>
            <person name="Ray D.A."/>
            <person name="Kube M."/>
            <person name="Reinhardt R."/>
            <person name="Pringle T.H."/>
            <person name="Taylor J."/>
            <person name="Jones R.C."/>
            <person name="Nixon B."/>
            <person name="Dacheux J.L."/>
            <person name="Niwa H."/>
            <person name="Sekita Y."/>
            <person name="Huang X."/>
            <person name="Stark A."/>
            <person name="Kheradpour P."/>
            <person name="Kellis M."/>
            <person name="Flicek P."/>
            <person name="Chen Y."/>
            <person name="Webber C."/>
            <person name="Hardison R."/>
            <person name="Nelson J."/>
            <person name="Hallsworth-Pepin K."/>
            <person name="Delehaunty K."/>
            <person name="Markovic C."/>
            <person name="Minx P."/>
            <person name="Feng Y."/>
            <person name="Kremitzki C."/>
            <person name="Mitreva M."/>
            <person name="Glasscock J."/>
            <person name="Wylie T."/>
            <person name="Wohldmann P."/>
            <person name="Thiru P."/>
            <person name="Nhan M.N."/>
            <person name="Pohl C.S."/>
            <person name="Smith S.M."/>
            <person name="Hou S."/>
            <person name="Nefedov M."/>
            <person name="de Jong P.J."/>
            <person name="Renfree M.B."/>
            <person name="Mardis E.R."/>
            <person name="Wilson R.K."/>
        </authorList>
    </citation>
    <scope>NUCLEOTIDE SEQUENCE [LARGE SCALE GENOMIC DNA]</scope>
    <source>
        <strain evidence="12 13">Glennie</strain>
    </source>
</reference>
<dbReference type="PANTHER" id="PTHR12015">
    <property type="entry name" value="SMALL INDUCIBLE CYTOKINE A"/>
    <property type="match status" value="1"/>
</dbReference>
<evidence type="ECO:0000256" key="5">
    <source>
        <dbReference type="ARBA" id="ARBA00022525"/>
    </source>
</evidence>
<keyword evidence="4 10" id="KW-0202">Cytokine</keyword>
<protein>
    <recommendedName>
        <fullName evidence="10">C-X-C motif chemokine</fullName>
    </recommendedName>
</protein>
<dbReference type="InterPro" id="IPR001089">
    <property type="entry name" value="Chemokine_CXC"/>
</dbReference>
<comment type="similarity">
    <text evidence="2 10">Belongs to the intercrine alpha (chemokine CxC) family.</text>
</comment>
<dbReference type="KEGG" id="oaa:103170567"/>
<gene>
    <name evidence="12" type="primary">LOC103170567</name>
</gene>
<dbReference type="FunFam" id="2.40.50.40:FF:000004">
    <property type="entry name" value="C-X-C motif chemokine"/>
    <property type="match status" value="1"/>
</dbReference>
<dbReference type="FunCoup" id="F7EQX0">
    <property type="interactions" value="942"/>
</dbReference>